<feature type="domain" description="Treble clef zinc finger" evidence="1">
    <location>
        <begin position="170"/>
        <end position="201"/>
    </location>
</feature>
<gene>
    <name evidence="2" type="ORF">S06H3_19912</name>
</gene>
<name>X1M5H9_9ZZZZ</name>
<dbReference type="Pfam" id="PF14311">
    <property type="entry name" value="DUF4379"/>
    <property type="match status" value="1"/>
</dbReference>
<evidence type="ECO:0000259" key="1">
    <source>
        <dbReference type="Pfam" id="PF14311"/>
    </source>
</evidence>
<sequence>FKDYIERMMKIFGLGDYRKIMPLNWFALRNFHCCWYEDSWVLNEYLGHWRHSLEDHYKQAETAAPWYLKLGGKIAPSFIIKAFIRRMADPLKWIESNDTEKIKAFFGSLDAWQNIPDWEHSIYAQQGEPTIPSSSMKDRENTPESNTIRDMQELASSRGGQCLSTEYVDTKTKLKWKCAFGHEWEATPRLLKAGHWCPECAAPPWDYDTQAKVDPALAAIYYNNHDREEYQRVDWLFYPSE</sequence>
<comment type="caution">
    <text evidence="2">The sequence shown here is derived from an EMBL/GenBank/DDBJ whole genome shotgun (WGS) entry which is preliminary data.</text>
</comment>
<dbReference type="AlphaFoldDB" id="X1M5H9"/>
<protein>
    <recommendedName>
        <fullName evidence="1">Treble clef zinc finger domain-containing protein</fullName>
    </recommendedName>
</protein>
<evidence type="ECO:0000313" key="2">
    <source>
        <dbReference type="EMBL" id="GAI09935.1"/>
    </source>
</evidence>
<feature type="non-terminal residue" evidence="2">
    <location>
        <position position="1"/>
    </location>
</feature>
<dbReference type="InterPro" id="IPR025487">
    <property type="entry name" value="DUF4379"/>
</dbReference>
<dbReference type="EMBL" id="BARV01010252">
    <property type="protein sequence ID" value="GAI09935.1"/>
    <property type="molecule type" value="Genomic_DNA"/>
</dbReference>
<accession>X1M5H9</accession>
<reference evidence="2" key="1">
    <citation type="journal article" date="2014" name="Front. Microbiol.">
        <title>High frequency of phylogenetically diverse reductive dehalogenase-homologous genes in deep subseafloor sedimentary metagenomes.</title>
        <authorList>
            <person name="Kawai M."/>
            <person name="Futagami T."/>
            <person name="Toyoda A."/>
            <person name="Takaki Y."/>
            <person name="Nishi S."/>
            <person name="Hori S."/>
            <person name="Arai W."/>
            <person name="Tsubouchi T."/>
            <person name="Morono Y."/>
            <person name="Uchiyama I."/>
            <person name="Ito T."/>
            <person name="Fujiyama A."/>
            <person name="Inagaki F."/>
            <person name="Takami H."/>
        </authorList>
    </citation>
    <scope>NUCLEOTIDE SEQUENCE</scope>
    <source>
        <strain evidence="2">Expedition CK06-06</strain>
    </source>
</reference>
<organism evidence="2">
    <name type="scientific">marine sediment metagenome</name>
    <dbReference type="NCBI Taxonomy" id="412755"/>
    <lineage>
        <taxon>unclassified sequences</taxon>
        <taxon>metagenomes</taxon>
        <taxon>ecological metagenomes</taxon>
    </lineage>
</organism>
<proteinExistence type="predicted"/>